<keyword evidence="3" id="KW-1185">Reference proteome</keyword>
<evidence type="ECO:0000256" key="1">
    <source>
        <dbReference type="SAM" id="MobiDB-lite"/>
    </source>
</evidence>
<dbReference type="Proteomes" id="UP000294114">
    <property type="component" value="Unassembled WGS sequence"/>
</dbReference>
<comment type="caution">
    <text evidence="2">The sequence shown here is derived from an EMBL/GenBank/DDBJ whole genome shotgun (WGS) entry which is preliminary data.</text>
</comment>
<protein>
    <recommendedName>
        <fullName evidence="4">Helix-turn-helix protein</fullName>
    </recommendedName>
</protein>
<evidence type="ECO:0008006" key="4">
    <source>
        <dbReference type="Google" id="ProtNLM"/>
    </source>
</evidence>
<sequence length="213" mass="23657">MSLEAIVWALHDAPDVPPSCLAVLLGLANHAHSDGRGAHPSQERLAHYARKSVRSVRNDLAELQRRGLIRRGDQRHTAFVPLDRRPIVWDLAIERRRTVPTAPTPEIAVEAERSEAGFRGSPEQPEADFRSSSEKAEAGCPPQRERPEADFPTTGSVLPNGRKHASYKPSLTIKEPRARRRPRRSVDRHCPRHRGSPAHNCGPCRSEALAGPE</sequence>
<organism evidence="2 3">
    <name type="scientific">Micromonospora kangleipakensis</name>
    <dbReference type="NCBI Taxonomy" id="1077942"/>
    <lineage>
        <taxon>Bacteria</taxon>
        <taxon>Bacillati</taxon>
        <taxon>Actinomycetota</taxon>
        <taxon>Actinomycetes</taxon>
        <taxon>Micromonosporales</taxon>
        <taxon>Micromonosporaceae</taxon>
        <taxon>Micromonospora</taxon>
    </lineage>
</organism>
<feature type="region of interest" description="Disordered" evidence="1">
    <location>
        <begin position="102"/>
        <end position="213"/>
    </location>
</feature>
<evidence type="ECO:0000313" key="3">
    <source>
        <dbReference type="Proteomes" id="UP000294114"/>
    </source>
</evidence>
<gene>
    <name evidence="2" type="ORF">EV384_4606</name>
</gene>
<accession>A0A4Q8BDP0</accession>
<dbReference type="AlphaFoldDB" id="A0A4Q8BDP0"/>
<dbReference type="RefSeq" id="WP_423202914.1">
    <property type="nucleotide sequence ID" value="NZ_SHLD01000001.1"/>
</dbReference>
<name>A0A4Q8BDP0_9ACTN</name>
<proteinExistence type="predicted"/>
<dbReference type="EMBL" id="SHLD01000001">
    <property type="protein sequence ID" value="RZU76010.1"/>
    <property type="molecule type" value="Genomic_DNA"/>
</dbReference>
<dbReference type="Pfam" id="PF13730">
    <property type="entry name" value="HTH_36"/>
    <property type="match status" value="1"/>
</dbReference>
<evidence type="ECO:0000313" key="2">
    <source>
        <dbReference type="EMBL" id="RZU76010.1"/>
    </source>
</evidence>
<reference evidence="2 3" key="1">
    <citation type="submission" date="2019-02" db="EMBL/GenBank/DDBJ databases">
        <title>Sequencing the genomes of 1000 actinobacteria strains.</title>
        <authorList>
            <person name="Klenk H.-P."/>
        </authorList>
    </citation>
    <scope>NUCLEOTIDE SEQUENCE [LARGE SCALE GENOMIC DNA]</scope>
    <source>
        <strain evidence="2 3">DSM 45612</strain>
    </source>
</reference>
<feature type="compositionally biased region" description="Basic and acidic residues" evidence="1">
    <location>
        <begin position="127"/>
        <end position="149"/>
    </location>
</feature>